<accession>A0A1R2BYH4</accession>
<keyword evidence="3" id="KW-0813">Transport</keyword>
<evidence type="ECO:0000256" key="2">
    <source>
        <dbReference type="ARBA" id="ARBA00010510"/>
    </source>
</evidence>
<evidence type="ECO:0000256" key="3">
    <source>
        <dbReference type="ARBA" id="ARBA00022448"/>
    </source>
</evidence>
<organism evidence="11 12">
    <name type="scientific">Stentor coeruleus</name>
    <dbReference type="NCBI Taxonomy" id="5963"/>
    <lineage>
        <taxon>Eukaryota</taxon>
        <taxon>Sar</taxon>
        <taxon>Alveolata</taxon>
        <taxon>Ciliophora</taxon>
        <taxon>Postciliodesmatophora</taxon>
        <taxon>Heterotrichea</taxon>
        <taxon>Heterotrichida</taxon>
        <taxon>Stentoridae</taxon>
        <taxon>Stentor</taxon>
    </lineage>
</organism>
<evidence type="ECO:0000256" key="7">
    <source>
        <dbReference type="ARBA" id="ARBA00022927"/>
    </source>
</evidence>
<dbReference type="Gene3D" id="2.40.160.10">
    <property type="entry name" value="Porin"/>
    <property type="match status" value="1"/>
</dbReference>
<dbReference type="AlphaFoldDB" id="A0A1R2BYH4"/>
<dbReference type="OrthoDB" id="308976at2759"/>
<protein>
    <submittedName>
        <fullName evidence="11">Uncharacterized protein</fullName>
    </submittedName>
</protein>
<keyword evidence="4" id="KW-1134">Transmembrane beta strand</keyword>
<evidence type="ECO:0000256" key="6">
    <source>
        <dbReference type="ARBA" id="ARBA00022787"/>
    </source>
</evidence>
<keyword evidence="7" id="KW-0653">Protein transport</keyword>
<dbReference type="EMBL" id="MPUH01000370">
    <property type="protein sequence ID" value="OMJ81697.1"/>
    <property type="molecule type" value="Genomic_DNA"/>
</dbReference>
<evidence type="ECO:0000256" key="1">
    <source>
        <dbReference type="ARBA" id="ARBA00004374"/>
    </source>
</evidence>
<name>A0A1R2BYH4_9CILI</name>
<sequence length="342" mass="38067">MSQTRNNIYRLFSGYGDCEVPRPPGPEAEKEETKEEPIIFDESENPMLQEMQKKFPLRPPSFEMLLQPLRLATMVEPLEGVKVDFGMGLSQRLQVSTSWLLPHGPGGSFDLTLMFAGGKMANPYDFVSPSPFLMARVTPGVGKQDLKLVYKINDKIEGRLSANYLSRDPRESHVQLEVDYNGHDFVTGAKFGAAGEFLSLSYMQSLTKSLIGGIELTGLRKPRQLVGLSGGLKYNYGLTTFYGQYLQMQDMFHMGACIKGNPNVTFSTELVYSGMSKEMEFALGTSIRFQRAKFNAQISASGKLVTSLMHAINPFLKVSMHSEVDFFKQEQKFGLGIMLGSG</sequence>
<feature type="region of interest" description="Disordered" evidence="10">
    <location>
        <begin position="16"/>
        <end position="35"/>
    </location>
</feature>
<evidence type="ECO:0000256" key="10">
    <source>
        <dbReference type="SAM" id="MobiDB-lite"/>
    </source>
</evidence>
<evidence type="ECO:0000256" key="9">
    <source>
        <dbReference type="ARBA" id="ARBA00023136"/>
    </source>
</evidence>
<evidence type="ECO:0000256" key="4">
    <source>
        <dbReference type="ARBA" id="ARBA00022452"/>
    </source>
</evidence>
<dbReference type="Proteomes" id="UP000187209">
    <property type="component" value="Unassembled WGS sequence"/>
</dbReference>
<keyword evidence="12" id="KW-1185">Reference proteome</keyword>
<comment type="caution">
    <text evidence="11">The sequence shown here is derived from an EMBL/GenBank/DDBJ whole genome shotgun (WGS) entry which is preliminary data.</text>
</comment>
<reference evidence="11 12" key="1">
    <citation type="submission" date="2016-11" db="EMBL/GenBank/DDBJ databases">
        <title>The macronuclear genome of Stentor coeruleus: a giant cell with tiny introns.</title>
        <authorList>
            <person name="Slabodnick M."/>
            <person name="Ruby J.G."/>
            <person name="Reiff S.B."/>
            <person name="Swart E.C."/>
            <person name="Gosai S."/>
            <person name="Prabakaran S."/>
            <person name="Witkowska E."/>
            <person name="Larue G.E."/>
            <person name="Fisher S."/>
            <person name="Freeman R.M."/>
            <person name="Gunawardena J."/>
            <person name="Chu W."/>
            <person name="Stover N.A."/>
            <person name="Gregory B.D."/>
            <person name="Nowacki M."/>
            <person name="Derisi J."/>
            <person name="Roy S.W."/>
            <person name="Marshall W.F."/>
            <person name="Sood P."/>
        </authorList>
    </citation>
    <scope>NUCLEOTIDE SEQUENCE [LARGE SCALE GENOMIC DNA]</scope>
    <source>
        <strain evidence="11">WM001</strain>
    </source>
</reference>
<gene>
    <name evidence="11" type="ORF">SteCoe_17807</name>
</gene>
<dbReference type="GO" id="GO:0008320">
    <property type="term" value="F:protein transmembrane transporter activity"/>
    <property type="evidence" value="ECO:0007669"/>
    <property type="project" value="InterPro"/>
</dbReference>
<dbReference type="InterPro" id="IPR037930">
    <property type="entry name" value="Tom40"/>
</dbReference>
<evidence type="ECO:0000256" key="5">
    <source>
        <dbReference type="ARBA" id="ARBA00022692"/>
    </source>
</evidence>
<dbReference type="Pfam" id="PF01459">
    <property type="entry name" value="Porin_3"/>
    <property type="match status" value="1"/>
</dbReference>
<keyword evidence="6" id="KW-1000">Mitochondrion outer membrane</keyword>
<comment type="subcellular location">
    <subcellularLocation>
        <location evidence="1">Mitochondrion outer membrane</location>
        <topology evidence="1">Multi-pass membrane protein</topology>
    </subcellularLocation>
</comment>
<evidence type="ECO:0000256" key="8">
    <source>
        <dbReference type="ARBA" id="ARBA00023128"/>
    </source>
</evidence>
<dbReference type="GO" id="GO:0005741">
    <property type="term" value="C:mitochondrial outer membrane"/>
    <property type="evidence" value="ECO:0007669"/>
    <property type="project" value="UniProtKB-SubCell"/>
</dbReference>
<keyword evidence="5" id="KW-0812">Transmembrane</keyword>
<proteinExistence type="inferred from homology"/>
<evidence type="ECO:0000313" key="11">
    <source>
        <dbReference type="EMBL" id="OMJ81697.1"/>
    </source>
</evidence>
<keyword evidence="8" id="KW-0496">Mitochondrion</keyword>
<dbReference type="InterPro" id="IPR027246">
    <property type="entry name" value="Porin_Euk/Tom40"/>
</dbReference>
<dbReference type="InterPro" id="IPR023614">
    <property type="entry name" value="Porin_dom_sf"/>
</dbReference>
<dbReference type="GO" id="GO:0030150">
    <property type="term" value="P:protein import into mitochondrial matrix"/>
    <property type="evidence" value="ECO:0007669"/>
    <property type="project" value="InterPro"/>
</dbReference>
<evidence type="ECO:0000313" key="12">
    <source>
        <dbReference type="Proteomes" id="UP000187209"/>
    </source>
</evidence>
<dbReference type="PANTHER" id="PTHR10802">
    <property type="entry name" value="MITOCHONDRIAL IMPORT RECEPTOR SUBUNIT TOM40"/>
    <property type="match status" value="1"/>
</dbReference>
<comment type="similarity">
    <text evidence="2">Belongs to the Tom40 family.</text>
</comment>
<keyword evidence="9" id="KW-0472">Membrane</keyword>